<dbReference type="GO" id="GO:0022857">
    <property type="term" value="F:transmembrane transporter activity"/>
    <property type="evidence" value="ECO:0007669"/>
    <property type="project" value="InterPro"/>
</dbReference>
<comment type="subcellular location">
    <subcellularLocation>
        <location evidence="1">Cell membrane</location>
        <topology evidence="1">Single-pass membrane protein</topology>
    </subcellularLocation>
    <subcellularLocation>
        <location evidence="7">Cell membrane</location>
        <topology evidence="7">Single-pass type II membrane protein</topology>
    </subcellularLocation>
</comment>
<evidence type="ECO:0000256" key="2">
    <source>
        <dbReference type="ARBA" id="ARBA00005811"/>
    </source>
</evidence>
<evidence type="ECO:0000313" key="9">
    <source>
        <dbReference type="Proteomes" id="UP000236641"/>
    </source>
</evidence>
<dbReference type="EMBL" id="POWF01000004">
    <property type="protein sequence ID" value="PNQ73102.1"/>
    <property type="molecule type" value="Genomic_DNA"/>
</dbReference>
<dbReference type="AlphaFoldDB" id="A0A2K1DYK3"/>
<dbReference type="Proteomes" id="UP000236641">
    <property type="component" value="Unassembled WGS sequence"/>
</dbReference>
<dbReference type="GO" id="GO:0015031">
    <property type="term" value="P:protein transport"/>
    <property type="evidence" value="ECO:0007669"/>
    <property type="project" value="UniProtKB-KW"/>
</dbReference>
<evidence type="ECO:0000256" key="7">
    <source>
        <dbReference type="RuleBase" id="RU003879"/>
    </source>
</evidence>
<dbReference type="GO" id="GO:0005886">
    <property type="term" value="C:plasma membrane"/>
    <property type="evidence" value="ECO:0007669"/>
    <property type="project" value="UniProtKB-SubCell"/>
</dbReference>
<dbReference type="InterPro" id="IPR003400">
    <property type="entry name" value="ExbD"/>
</dbReference>
<dbReference type="PANTHER" id="PTHR30558">
    <property type="entry name" value="EXBD MEMBRANE COMPONENT OF PMF-DRIVEN MACROMOLECULE IMPORT SYSTEM"/>
    <property type="match status" value="1"/>
</dbReference>
<keyword evidence="4 7" id="KW-0812">Transmembrane</keyword>
<keyword evidence="9" id="KW-1185">Reference proteome</keyword>
<evidence type="ECO:0000313" key="8">
    <source>
        <dbReference type="EMBL" id="PNQ73102.1"/>
    </source>
</evidence>
<dbReference type="OrthoDB" id="9801500at2"/>
<gene>
    <name evidence="8" type="ORF">C1T31_08920</name>
</gene>
<keyword evidence="6" id="KW-0472">Membrane</keyword>
<name>A0A2K1DYK3_9FLAO</name>
<protein>
    <submittedName>
        <fullName evidence="8">Biopolymer transporter ExbD</fullName>
    </submittedName>
</protein>
<keyword evidence="7" id="KW-0813">Transport</keyword>
<organism evidence="8 9">
    <name type="scientific">Hanstruepera neustonica</name>
    <dbReference type="NCBI Taxonomy" id="1445657"/>
    <lineage>
        <taxon>Bacteria</taxon>
        <taxon>Pseudomonadati</taxon>
        <taxon>Bacteroidota</taxon>
        <taxon>Flavobacteriia</taxon>
        <taxon>Flavobacteriales</taxon>
        <taxon>Flavobacteriaceae</taxon>
        <taxon>Hanstruepera</taxon>
    </lineage>
</organism>
<accession>A0A2K1DYK3</accession>
<dbReference type="PANTHER" id="PTHR30558:SF3">
    <property type="entry name" value="BIOPOLYMER TRANSPORT PROTEIN EXBD-RELATED"/>
    <property type="match status" value="1"/>
</dbReference>
<evidence type="ECO:0000256" key="5">
    <source>
        <dbReference type="ARBA" id="ARBA00022989"/>
    </source>
</evidence>
<comment type="similarity">
    <text evidence="2 7">Belongs to the ExbD/TolR family.</text>
</comment>
<dbReference type="RefSeq" id="WP_103052142.1">
    <property type="nucleotide sequence ID" value="NZ_POWF01000004.1"/>
</dbReference>
<evidence type="ECO:0000256" key="3">
    <source>
        <dbReference type="ARBA" id="ARBA00022475"/>
    </source>
</evidence>
<keyword evidence="7" id="KW-0653">Protein transport</keyword>
<keyword evidence="5" id="KW-1133">Transmembrane helix</keyword>
<keyword evidence="3" id="KW-1003">Cell membrane</keyword>
<evidence type="ECO:0000256" key="4">
    <source>
        <dbReference type="ARBA" id="ARBA00022692"/>
    </source>
</evidence>
<comment type="caution">
    <text evidence="8">The sequence shown here is derived from an EMBL/GenBank/DDBJ whole genome shotgun (WGS) entry which is preliminary data.</text>
</comment>
<proteinExistence type="inferred from homology"/>
<sequence>MKNYRNSEKVNAGSMADIAFLLLIFFLVTTTIATDIGINRQLPDKCPDHMDCTKTIAEQNILRIVLNSNQDILLNDELTALDQLKENIIKHIDNNGDKTCTYCQGASVDYHSDNPKKAFVNIQHSRDTSYELFVSVQDEISKAYNDLRTQYAQSLFRKPLSELTYSELKQVQDAYPIQMGEQVSN</sequence>
<evidence type="ECO:0000256" key="1">
    <source>
        <dbReference type="ARBA" id="ARBA00004162"/>
    </source>
</evidence>
<reference evidence="8 9" key="1">
    <citation type="submission" date="2018-01" db="EMBL/GenBank/DDBJ databases">
        <title>The draft genome of Hanstruepera neustonica JCM19743.</title>
        <authorList>
            <person name="He R.-H."/>
            <person name="Du Z.-J."/>
        </authorList>
    </citation>
    <scope>NUCLEOTIDE SEQUENCE [LARGE SCALE GENOMIC DNA]</scope>
    <source>
        <strain evidence="8 9">JCM19743</strain>
    </source>
</reference>
<evidence type="ECO:0000256" key="6">
    <source>
        <dbReference type="ARBA" id="ARBA00023136"/>
    </source>
</evidence>
<dbReference type="Pfam" id="PF02472">
    <property type="entry name" value="ExbD"/>
    <property type="match status" value="1"/>
</dbReference>